<dbReference type="STRING" id="1314781.A0A165DC52"/>
<keyword evidence="1" id="KW-0862">Zinc</keyword>
<dbReference type="GO" id="GO:0008270">
    <property type="term" value="F:zinc ion binding"/>
    <property type="evidence" value="ECO:0007669"/>
    <property type="project" value="UniProtKB-KW"/>
</dbReference>
<keyword evidence="1" id="KW-0479">Metal-binding</keyword>
<dbReference type="OrthoDB" id="6077919at2759"/>
<dbReference type="AlphaFoldDB" id="A0A165DC52"/>
<accession>A0A165DC52</accession>
<feature type="domain" description="C2H2-type" evidence="2">
    <location>
        <begin position="39"/>
        <end position="68"/>
    </location>
</feature>
<proteinExistence type="predicted"/>
<reference evidence="3 4" key="1">
    <citation type="journal article" date="2016" name="Mol. Biol. Evol.">
        <title>Comparative Genomics of Early-Diverging Mushroom-Forming Fungi Provides Insights into the Origins of Lignocellulose Decay Capabilities.</title>
        <authorList>
            <person name="Nagy L.G."/>
            <person name="Riley R."/>
            <person name="Tritt A."/>
            <person name="Adam C."/>
            <person name="Daum C."/>
            <person name="Floudas D."/>
            <person name="Sun H."/>
            <person name="Yadav J.S."/>
            <person name="Pangilinan J."/>
            <person name="Larsson K.H."/>
            <person name="Matsuura K."/>
            <person name="Barry K."/>
            <person name="Labutti K."/>
            <person name="Kuo R."/>
            <person name="Ohm R.A."/>
            <person name="Bhattacharya S.S."/>
            <person name="Shirouzu T."/>
            <person name="Yoshinaga Y."/>
            <person name="Martin F.M."/>
            <person name="Grigoriev I.V."/>
            <person name="Hibbett D.S."/>
        </authorList>
    </citation>
    <scope>NUCLEOTIDE SEQUENCE [LARGE SCALE GENOMIC DNA]</scope>
    <source>
        <strain evidence="3 4">HHB12029</strain>
    </source>
</reference>
<dbReference type="PROSITE" id="PS50157">
    <property type="entry name" value="ZINC_FINGER_C2H2_2"/>
    <property type="match status" value="1"/>
</dbReference>
<feature type="non-terminal residue" evidence="3">
    <location>
        <position position="1"/>
    </location>
</feature>
<protein>
    <recommendedName>
        <fullName evidence="2">C2H2-type domain-containing protein</fullName>
    </recommendedName>
</protein>
<sequence>EAEILSHYGVKHSHCHFCRFFFKDEEELHVHRAQRHRSVYCVDCRRLFIAPANLDAHLRSYRHTVKDVRCYGCYKTFVSRAAMVAHIEMNTCASGLTRAKLDAAARGLRSIFTVSGAVEPQKERVVTATMYDTRAGLWRCYCGKSTRTCAGMRAHLNSPAHDPKLYRCPREECDKETATLSGLFQHLESRQC</sequence>
<evidence type="ECO:0000313" key="4">
    <source>
        <dbReference type="Proteomes" id="UP000077266"/>
    </source>
</evidence>
<evidence type="ECO:0000313" key="3">
    <source>
        <dbReference type="EMBL" id="KZV84210.1"/>
    </source>
</evidence>
<dbReference type="InParanoid" id="A0A165DC52"/>
<dbReference type="SMART" id="SM00355">
    <property type="entry name" value="ZnF_C2H2"/>
    <property type="match status" value="4"/>
</dbReference>
<evidence type="ECO:0000256" key="1">
    <source>
        <dbReference type="PROSITE-ProRule" id="PRU00042"/>
    </source>
</evidence>
<keyword evidence="1" id="KW-0863">Zinc-finger</keyword>
<dbReference type="EMBL" id="KV426235">
    <property type="protein sequence ID" value="KZV84210.1"/>
    <property type="molecule type" value="Genomic_DNA"/>
</dbReference>
<name>A0A165DC52_EXIGL</name>
<organism evidence="3 4">
    <name type="scientific">Exidia glandulosa HHB12029</name>
    <dbReference type="NCBI Taxonomy" id="1314781"/>
    <lineage>
        <taxon>Eukaryota</taxon>
        <taxon>Fungi</taxon>
        <taxon>Dikarya</taxon>
        <taxon>Basidiomycota</taxon>
        <taxon>Agaricomycotina</taxon>
        <taxon>Agaricomycetes</taxon>
        <taxon>Auriculariales</taxon>
        <taxon>Exidiaceae</taxon>
        <taxon>Exidia</taxon>
    </lineage>
</organism>
<dbReference type="InterPro" id="IPR013087">
    <property type="entry name" value="Znf_C2H2_type"/>
</dbReference>
<dbReference type="Gene3D" id="3.30.160.60">
    <property type="entry name" value="Classic Zinc Finger"/>
    <property type="match status" value="1"/>
</dbReference>
<dbReference type="PROSITE" id="PS00028">
    <property type="entry name" value="ZINC_FINGER_C2H2_1"/>
    <property type="match status" value="1"/>
</dbReference>
<evidence type="ECO:0000259" key="2">
    <source>
        <dbReference type="PROSITE" id="PS50157"/>
    </source>
</evidence>
<gene>
    <name evidence="3" type="ORF">EXIGLDRAFT_588628</name>
</gene>
<feature type="non-terminal residue" evidence="3">
    <location>
        <position position="192"/>
    </location>
</feature>
<dbReference type="Proteomes" id="UP000077266">
    <property type="component" value="Unassembled WGS sequence"/>
</dbReference>
<keyword evidence="4" id="KW-1185">Reference proteome</keyword>